<proteinExistence type="predicted"/>
<evidence type="ECO:0000313" key="4">
    <source>
        <dbReference type="Proteomes" id="UP000054538"/>
    </source>
</evidence>
<dbReference type="EMBL" id="KN825269">
    <property type="protein sequence ID" value="KIK92529.1"/>
    <property type="molecule type" value="Genomic_DNA"/>
</dbReference>
<dbReference type="InterPro" id="IPR037647">
    <property type="entry name" value="HIRIP3"/>
</dbReference>
<feature type="compositionally biased region" description="Basic and acidic residues" evidence="1">
    <location>
        <begin position="387"/>
        <end position="407"/>
    </location>
</feature>
<evidence type="ECO:0000259" key="2">
    <source>
        <dbReference type="PROSITE" id="PS51998"/>
    </source>
</evidence>
<dbReference type="PANTHER" id="PTHR15410:SF2">
    <property type="entry name" value="HIRA-INTERACTING PROTEIN 3"/>
    <property type="match status" value="1"/>
</dbReference>
<reference evidence="4" key="2">
    <citation type="submission" date="2015-01" db="EMBL/GenBank/DDBJ databases">
        <title>Evolutionary Origins and Diversification of the Mycorrhizal Mutualists.</title>
        <authorList>
            <consortium name="DOE Joint Genome Institute"/>
            <consortium name="Mycorrhizal Genomics Consortium"/>
            <person name="Kohler A."/>
            <person name="Kuo A."/>
            <person name="Nagy L.G."/>
            <person name="Floudas D."/>
            <person name="Copeland A."/>
            <person name="Barry K.W."/>
            <person name="Cichocki N."/>
            <person name="Veneault-Fourrey C."/>
            <person name="LaButti K."/>
            <person name="Lindquist E.A."/>
            <person name="Lipzen A."/>
            <person name="Lundell T."/>
            <person name="Morin E."/>
            <person name="Murat C."/>
            <person name="Riley R."/>
            <person name="Ohm R."/>
            <person name="Sun H."/>
            <person name="Tunlid A."/>
            <person name="Henrissat B."/>
            <person name="Grigoriev I.V."/>
            <person name="Hibbett D.S."/>
            <person name="Martin F."/>
        </authorList>
    </citation>
    <scope>NUCLEOTIDE SEQUENCE [LARGE SCALE GENOMIC DNA]</scope>
    <source>
        <strain evidence="4">Ve08.2h10</strain>
    </source>
</reference>
<feature type="compositionally biased region" description="Acidic residues" evidence="1">
    <location>
        <begin position="69"/>
        <end position="82"/>
    </location>
</feature>
<dbReference type="PANTHER" id="PTHR15410">
    <property type="entry name" value="HIRA-INTERACTING PROTEIN 3"/>
    <property type="match status" value="1"/>
</dbReference>
<feature type="region of interest" description="Disordered" evidence="1">
    <location>
        <begin position="387"/>
        <end position="443"/>
    </location>
</feature>
<dbReference type="InterPro" id="IPR014876">
    <property type="entry name" value="DEK_C"/>
</dbReference>
<sequence length="443" mass="49893">MPIPDTQELEDTVLDILKRARKNGQLSDLTPRMVREEMEKRFSLEEDALGTKKYKSFIKDAIRATLDKLEEDDDGDDDDDDEAQPKSAKKRKPSHKEVTKAKGPLPKEAEGTSRTDKRKRKSKAVECSEEMSESGAPPPKKPSARSKPPEGKLGQAAKPRKAPKKPESHKAYKSVATIETSDEEDAPEEQPALSRSPKKEPKSMKVSPLKHKQAPSSERSTKEKKEDSDTEMSTRDEAGPSNSNDQPKPKSPAKSPKSPSKRKTDMLPKDPMEAELSSVFDDPPKKRRKKQEKDSVKPQKAEKAKRVKKTKEAPSKAEETVNKLKSIVAACGVRKVWKKEFEGLDTPSQQIKRLHEILRDLGMPSRYSLEKAKTIKEQRELAQELKDVQEFEKATRRQDARVKRSPETGEPGEQSDSDVEVPAQKRTSARAIRTFLESQSEEE</sequence>
<feature type="compositionally biased region" description="Basic and acidic residues" evidence="1">
    <location>
        <begin position="262"/>
        <end position="272"/>
    </location>
</feature>
<dbReference type="PROSITE" id="PS51998">
    <property type="entry name" value="DEK_C"/>
    <property type="match status" value="1"/>
</dbReference>
<dbReference type="STRING" id="930991.A0A0D0DZI0"/>
<dbReference type="InParanoid" id="A0A0D0DZI0"/>
<feature type="compositionally biased region" description="Basic and acidic residues" evidence="1">
    <location>
        <begin position="291"/>
        <end position="321"/>
    </location>
</feature>
<dbReference type="HOGENOM" id="CLU_050251_0_0_1"/>
<dbReference type="AlphaFoldDB" id="A0A0D0DZI0"/>
<protein>
    <recommendedName>
        <fullName evidence="2">DEK-C domain-containing protein</fullName>
    </recommendedName>
</protein>
<feature type="domain" description="DEK-C" evidence="2">
    <location>
        <begin position="3"/>
        <end position="67"/>
    </location>
</feature>
<organism evidence="3 4">
    <name type="scientific">Paxillus rubicundulus Ve08.2h10</name>
    <dbReference type="NCBI Taxonomy" id="930991"/>
    <lineage>
        <taxon>Eukaryota</taxon>
        <taxon>Fungi</taxon>
        <taxon>Dikarya</taxon>
        <taxon>Basidiomycota</taxon>
        <taxon>Agaricomycotina</taxon>
        <taxon>Agaricomycetes</taxon>
        <taxon>Agaricomycetidae</taxon>
        <taxon>Boletales</taxon>
        <taxon>Paxilineae</taxon>
        <taxon>Paxillaceae</taxon>
        <taxon>Paxillus</taxon>
    </lineage>
</organism>
<feature type="compositionally biased region" description="Basic and acidic residues" evidence="1">
    <location>
        <begin position="95"/>
        <end position="115"/>
    </location>
</feature>
<reference evidence="3 4" key="1">
    <citation type="submission" date="2014-04" db="EMBL/GenBank/DDBJ databases">
        <authorList>
            <consortium name="DOE Joint Genome Institute"/>
            <person name="Kuo A."/>
            <person name="Kohler A."/>
            <person name="Jargeat P."/>
            <person name="Nagy L.G."/>
            <person name="Floudas D."/>
            <person name="Copeland A."/>
            <person name="Barry K.W."/>
            <person name="Cichocki N."/>
            <person name="Veneault-Fourrey C."/>
            <person name="LaButti K."/>
            <person name="Lindquist E.A."/>
            <person name="Lipzen A."/>
            <person name="Lundell T."/>
            <person name="Morin E."/>
            <person name="Murat C."/>
            <person name="Sun H."/>
            <person name="Tunlid A."/>
            <person name="Henrissat B."/>
            <person name="Grigoriev I.V."/>
            <person name="Hibbett D.S."/>
            <person name="Martin F."/>
            <person name="Nordberg H.P."/>
            <person name="Cantor M.N."/>
            <person name="Hua S.X."/>
        </authorList>
    </citation>
    <scope>NUCLEOTIDE SEQUENCE [LARGE SCALE GENOMIC DNA]</scope>
    <source>
        <strain evidence="3 4">Ve08.2h10</strain>
    </source>
</reference>
<feature type="region of interest" description="Disordered" evidence="1">
    <location>
        <begin position="68"/>
        <end position="321"/>
    </location>
</feature>
<dbReference type="GO" id="GO:0005634">
    <property type="term" value="C:nucleus"/>
    <property type="evidence" value="ECO:0007669"/>
    <property type="project" value="TreeGrafter"/>
</dbReference>
<gene>
    <name evidence="3" type="ORF">PAXRUDRAFT_829858</name>
</gene>
<evidence type="ECO:0000313" key="3">
    <source>
        <dbReference type="EMBL" id="KIK92529.1"/>
    </source>
</evidence>
<accession>A0A0D0DZI0</accession>
<name>A0A0D0DZI0_9AGAM</name>
<evidence type="ECO:0000256" key="1">
    <source>
        <dbReference type="SAM" id="MobiDB-lite"/>
    </source>
</evidence>
<feature type="compositionally biased region" description="Basic and acidic residues" evidence="1">
    <location>
        <begin position="219"/>
        <end position="238"/>
    </location>
</feature>
<keyword evidence="4" id="KW-1185">Reference proteome</keyword>
<dbReference type="Proteomes" id="UP000054538">
    <property type="component" value="Unassembled WGS sequence"/>
</dbReference>
<dbReference type="OrthoDB" id="552755at2759"/>